<dbReference type="PANTHER" id="PTHR42763:SF1">
    <property type="entry name" value="UDP-GLUCOSE--HEXOSE-1-PHOSPHATE URIDYLYLTRANSFERASE"/>
    <property type="match status" value="1"/>
</dbReference>
<evidence type="ECO:0000259" key="4">
    <source>
        <dbReference type="Pfam" id="PF01087"/>
    </source>
</evidence>
<dbReference type="PANTHER" id="PTHR42763">
    <property type="entry name" value="ADP-GLUCOSE PHOSPHORYLASE"/>
    <property type="match status" value="1"/>
</dbReference>
<evidence type="ECO:0000256" key="3">
    <source>
        <dbReference type="ARBA" id="ARBA00023277"/>
    </source>
</evidence>
<keyword evidence="1" id="KW-0808">Transferase</keyword>
<keyword evidence="2" id="KW-0548">Nucleotidyltransferase</keyword>
<dbReference type="Gene3D" id="3.30.428.10">
    <property type="entry name" value="HIT-like"/>
    <property type="match status" value="1"/>
</dbReference>
<dbReference type="SUPFAM" id="SSF54197">
    <property type="entry name" value="HIT-like"/>
    <property type="match status" value="1"/>
</dbReference>
<protein>
    <recommendedName>
        <fullName evidence="4">Galactose-1-phosphate uridyl transferase N-terminal domain-containing protein</fullName>
    </recommendedName>
</protein>
<reference evidence="5" key="1">
    <citation type="journal article" date="2014" name="Front. Microbiol.">
        <title>High frequency of phylogenetically diverse reductive dehalogenase-homologous genes in deep subseafloor sedimentary metagenomes.</title>
        <authorList>
            <person name="Kawai M."/>
            <person name="Futagami T."/>
            <person name="Toyoda A."/>
            <person name="Takaki Y."/>
            <person name="Nishi S."/>
            <person name="Hori S."/>
            <person name="Arai W."/>
            <person name="Tsubouchi T."/>
            <person name="Morono Y."/>
            <person name="Uchiyama I."/>
            <person name="Ito T."/>
            <person name="Fujiyama A."/>
            <person name="Inagaki F."/>
            <person name="Takami H."/>
        </authorList>
    </citation>
    <scope>NUCLEOTIDE SEQUENCE</scope>
    <source>
        <strain evidence="5">Expedition CK06-06</strain>
    </source>
</reference>
<keyword evidence="3" id="KW-0119">Carbohydrate metabolism</keyword>
<dbReference type="GO" id="GO:0008108">
    <property type="term" value="F:UDP-glucose:hexose-1-phosphate uridylyltransferase activity"/>
    <property type="evidence" value="ECO:0007669"/>
    <property type="project" value="InterPro"/>
</dbReference>
<dbReference type="InterPro" id="IPR036265">
    <property type="entry name" value="HIT-like_sf"/>
</dbReference>
<dbReference type="InterPro" id="IPR053177">
    <property type="entry name" value="ADP-glucose_phosphorylase"/>
</dbReference>
<dbReference type="EMBL" id="BARU01024800">
    <property type="protein sequence ID" value="GAH53480.1"/>
    <property type="molecule type" value="Genomic_DNA"/>
</dbReference>
<name>X1H8X1_9ZZZZ</name>
<dbReference type="GO" id="GO:0006012">
    <property type="term" value="P:galactose metabolic process"/>
    <property type="evidence" value="ECO:0007669"/>
    <property type="project" value="InterPro"/>
</dbReference>
<dbReference type="Pfam" id="PF01087">
    <property type="entry name" value="GalP_UDP_transf"/>
    <property type="match status" value="1"/>
</dbReference>
<evidence type="ECO:0000313" key="5">
    <source>
        <dbReference type="EMBL" id="GAH53480.1"/>
    </source>
</evidence>
<organism evidence="5">
    <name type="scientific">marine sediment metagenome</name>
    <dbReference type="NCBI Taxonomy" id="412755"/>
    <lineage>
        <taxon>unclassified sequences</taxon>
        <taxon>metagenomes</taxon>
        <taxon>ecological metagenomes</taxon>
    </lineage>
</organism>
<feature type="domain" description="Galactose-1-phosphate uridyl transferase N-terminal" evidence="4">
    <location>
        <begin position="3"/>
        <end position="167"/>
    </location>
</feature>
<evidence type="ECO:0000256" key="1">
    <source>
        <dbReference type="ARBA" id="ARBA00022679"/>
    </source>
</evidence>
<sequence length="167" mass="19406">MPELRKDPIIGRWVIISTERGMRPHDFPVQKKEIQTSHCPFCEGNEDKTPPEITAWRKDGTSINGPGWEIRVIPNKFPALKVEGELKRKGLGIFDKISGVGAHEVIIETPKHNEEFISFSNERIAKIFWFYRERSRDLKQDSRLRYILIFKNHGYEAGTSLEHPHSQ</sequence>
<gene>
    <name evidence="5" type="ORF">S03H2_40046</name>
</gene>
<feature type="non-terminal residue" evidence="5">
    <location>
        <position position="167"/>
    </location>
</feature>
<accession>X1H8X1</accession>
<dbReference type="InterPro" id="IPR005849">
    <property type="entry name" value="GalP_Utransf_N"/>
</dbReference>
<dbReference type="AlphaFoldDB" id="X1H8X1"/>
<comment type="caution">
    <text evidence="5">The sequence shown here is derived from an EMBL/GenBank/DDBJ whole genome shotgun (WGS) entry which is preliminary data.</text>
</comment>
<evidence type="ECO:0000256" key="2">
    <source>
        <dbReference type="ARBA" id="ARBA00022695"/>
    </source>
</evidence>
<proteinExistence type="predicted"/>